<gene>
    <name evidence="1" type="ORF">DI626_07520</name>
</gene>
<evidence type="ECO:0000313" key="1">
    <source>
        <dbReference type="EMBL" id="PZO85400.1"/>
    </source>
</evidence>
<dbReference type="EMBL" id="QFNK01000149">
    <property type="protein sequence ID" value="PZO85400.1"/>
    <property type="molecule type" value="Genomic_DNA"/>
</dbReference>
<evidence type="ECO:0000313" key="2">
    <source>
        <dbReference type="Proteomes" id="UP000249557"/>
    </source>
</evidence>
<protein>
    <submittedName>
        <fullName evidence="1">Uncharacterized protein</fullName>
    </submittedName>
</protein>
<sequence>MIEQAMAFQTGREEADNAAWRSAVKKAVMKHDPEGRTAGPIPTFDKNFSAAMREALLQNQESASASALAPAQAAASGDEYGFADVIDMINPLQHIPVVGSVYRSLTGDTMKGISTIIGGGIFAGPIGAIAGTVNVITKDRTGKDIGENIASAMGFGTPYEASVKPDITYSKDVFAEEERMASANNKMNDGRKNFAAAAQYKKIWNS</sequence>
<proteinExistence type="predicted"/>
<dbReference type="AlphaFoldDB" id="A0A2W4ZSX0"/>
<organism evidence="1 2">
    <name type="scientific">Micavibrio aeruginosavorus</name>
    <dbReference type="NCBI Taxonomy" id="349221"/>
    <lineage>
        <taxon>Bacteria</taxon>
        <taxon>Pseudomonadati</taxon>
        <taxon>Bdellovibrionota</taxon>
        <taxon>Bdellovibrionia</taxon>
        <taxon>Bdellovibrionales</taxon>
        <taxon>Pseudobdellovibrionaceae</taxon>
        <taxon>Micavibrio</taxon>
    </lineage>
</organism>
<reference evidence="1 2" key="1">
    <citation type="submission" date="2017-08" db="EMBL/GenBank/DDBJ databases">
        <title>Infants hospitalized years apart are colonized by the same room-sourced microbial strains.</title>
        <authorList>
            <person name="Brooks B."/>
            <person name="Olm M.R."/>
            <person name="Firek B.A."/>
            <person name="Baker R."/>
            <person name="Thomas B.C."/>
            <person name="Morowitz M.J."/>
            <person name="Banfield J.F."/>
        </authorList>
    </citation>
    <scope>NUCLEOTIDE SEQUENCE [LARGE SCALE GENOMIC DNA]</scope>
    <source>
        <strain evidence="1">S2_018_000_R2_104</strain>
    </source>
</reference>
<dbReference type="Proteomes" id="UP000249557">
    <property type="component" value="Unassembled WGS sequence"/>
</dbReference>
<name>A0A2W4ZSX0_9BACT</name>
<accession>A0A2W4ZSX0</accession>
<comment type="caution">
    <text evidence="1">The sequence shown here is derived from an EMBL/GenBank/DDBJ whole genome shotgun (WGS) entry which is preliminary data.</text>
</comment>